<feature type="transmembrane region" description="Helical" evidence="7">
    <location>
        <begin position="44"/>
        <end position="63"/>
    </location>
</feature>
<dbReference type="Pfam" id="PF00209">
    <property type="entry name" value="SNF"/>
    <property type="match status" value="2"/>
</dbReference>
<dbReference type="PANTHER" id="PTHR42948">
    <property type="entry name" value="TRANSPORTER"/>
    <property type="match status" value="1"/>
</dbReference>
<evidence type="ECO:0000256" key="7">
    <source>
        <dbReference type="SAM" id="Phobius"/>
    </source>
</evidence>
<gene>
    <name evidence="8" type="ORF">EV688_105114</name>
</gene>
<feature type="transmembrane region" description="Helical" evidence="7">
    <location>
        <begin position="257"/>
        <end position="281"/>
    </location>
</feature>
<dbReference type="RefSeq" id="WP_117315529.1">
    <property type="nucleotide sequence ID" value="NZ_QQSW01000003.1"/>
</dbReference>
<reference evidence="8 9" key="1">
    <citation type="submission" date="2019-03" db="EMBL/GenBank/DDBJ databases">
        <title>Genomic Encyclopedia of Type Strains, Phase IV (KMG-IV): sequencing the most valuable type-strain genomes for metagenomic binning, comparative biology and taxonomic classification.</title>
        <authorList>
            <person name="Goeker M."/>
        </authorList>
    </citation>
    <scope>NUCLEOTIDE SEQUENCE [LARGE SCALE GENOMIC DNA]</scope>
    <source>
        <strain evidence="8 9">DSM 23344</strain>
    </source>
</reference>
<comment type="subcellular location">
    <subcellularLocation>
        <location evidence="1">Membrane</location>
        <topology evidence="1">Multi-pass membrane protein</topology>
    </subcellularLocation>
</comment>
<dbReference type="InterPro" id="IPR000175">
    <property type="entry name" value="Na/ntran_symport"/>
</dbReference>
<keyword evidence="6" id="KW-0769">Symport</keyword>
<accession>A0A4R2KR65</accession>
<feature type="transmembrane region" description="Helical" evidence="7">
    <location>
        <begin position="309"/>
        <end position="338"/>
    </location>
</feature>
<dbReference type="OrthoDB" id="9762833at2"/>
<feature type="transmembrane region" description="Helical" evidence="7">
    <location>
        <begin position="178"/>
        <end position="200"/>
    </location>
</feature>
<dbReference type="GO" id="GO:0015293">
    <property type="term" value="F:symporter activity"/>
    <property type="evidence" value="ECO:0007669"/>
    <property type="project" value="UniProtKB-KW"/>
</dbReference>
<evidence type="ECO:0000256" key="4">
    <source>
        <dbReference type="ARBA" id="ARBA00022989"/>
    </source>
</evidence>
<feature type="transmembrane region" description="Helical" evidence="7">
    <location>
        <begin position="350"/>
        <end position="371"/>
    </location>
</feature>
<sequence>MAAAGGAHAHWSSRFAFLMASVGFAVGLGNIWRFPYITGENGGAAFVVIYLVCAFVIGVPILIAELMVGRRGDAAPPIAMERVAQASGRSRQWQWVGGMGLAAAFTIEIVYSVIVGWVLWYLYKAITTGFVGVDTTVAELEFSAMLASNYGMLFWTLSGLAITGLIIYAGVKDGIERAVTFMMPLMFLLLVVLAIFNYFAGGFARAMEWLFTPDFSKVGFATVLAAVGQAFFSIGVAMGGMMTYGSYLPKNISIAQSVIIIVIADTAVALLAGLVIFPAVFKHGLDPAAGAGLIFQTLPVAFAQMPGGYAFSILFFLMLAVAGITSMVGLIECVNAWIEEKYGVPRHRSALLVVGSIAVLSVVSILSYNVLDGFRIGGRNFNDSMDFFSNQIMLPLGGLMIAVFAGWVMIKPESRDELSAMSAATFGLWHFLIRFVVPPVLLVIFVMGVRG</sequence>
<evidence type="ECO:0000256" key="2">
    <source>
        <dbReference type="ARBA" id="ARBA00022448"/>
    </source>
</evidence>
<dbReference type="InterPro" id="IPR037272">
    <property type="entry name" value="SNS_sf"/>
</dbReference>
<feature type="transmembrane region" description="Helical" evidence="7">
    <location>
        <begin position="99"/>
        <end position="123"/>
    </location>
</feature>
<evidence type="ECO:0000256" key="5">
    <source>
        <dbReference type="ARBA" id="ARBA00023136"/>
    </source>
</evidence>
<feature type="transmembrane region" description="Helical" evidence="7">
    <location>
        <begin position="391"/>
        <end position="410"/>
    </location>
</feature>
<dbReference type="PRINTS" id="PR00176">
    <property type="entry name" value="NANEUSMPORT"/>
</dbReference>
<feature type="transmembrane region" description="Helical" evidence="7">
    <location>
        <begin position="15"/>
        <end position="32"/>
    </location>
</feature>
<comment type="caution">
    <text evidence="8">The sequence shown here is derived from an EMBL/GenBank/DDBJ whole genome shotgun (WGS) entry which is preliminary data.</text>
</comment>
<feature type="transmembrane region" description="Helical" evidence="7">
    <location>
        <begin position="152"/>
        <end position="171"/>
    </location>
</feature>
<comment type="similarity">
    <text evidence="6">Belongs to the sodium:neurotransmitter symporter (SNF) (TC 2.A.22) family.</text>
</comment>
<name>A0A4R2KR65_9GAMM</name>
<dbReference type="PROSITE" id="PS50267">
    <property type="entry name" value="NA_NEUROTRAN_SYMP_3"/>
    <property type="match status" value="1"/>
</dbReference>
<dbReference type="PROSITE" id="PS00610">
    <property type="entry name" value="NA_NEUROTRAN_SYMP_1"/>
    <property type="match status" value="1"/>
</dbReference>
<proteinExistence type="inferred from homology"/>
<dbReference type="NCBIfam" id="NF037979">
    <property type="entry name" value="Na_transp"/>
    <property type="match status" value="1"/>
</dbReference>
<keyword evidence="2 6" id="KW-0813">Transport</keyword>
<evidence type="ECO:0000256" key="1">
    <source>
        <dbReference type="ARBA" id="ARBA00004141"/>
    </source>
</evidence>
<dbReference type="SUPFAM" id="SSF161070">
    <property type="entry name" value="SNF-like"/>
    <property type="match status" value="1"/>
</dbReference>
<feature type="transmembrane region" description="Helical" evidence="7">
    <location>
        <begin position="431"/>
        <end position="449"/>
    </location>
</feature>
<dbReference type="EMBL" id="SLWX01000005">
    <property type="protein sequence ID" value="TCO76154.1"/>
    <property type="molecule type" value="Genomic_DNA"/>
</dbReference>
<keyword evidence="4 7" id="KW-1133">Transmembrane helix</keyword>
<evidence type="ECO:0000313" key="9">
    <source>
        <dbReference type="Proteomes" id="UP000294980"/>
    </source>
</evidence>
<dbReference type="InterPro" id="IPR047218">
    <property type="entry name" value="YocR/YhdH-like"/>
</dbReference>
<feature type="transmembrane region" description="Helical" evidence="7">
    <location>
        <begin position="220"/>
        <end position="245"/>
    </location>
</feature>
<protein>
    <recommendedName>
        <fullName evidence="6">Transporter</fullName>
    </recommendedName>
</protein>
<evidence type="ECO:0000256" key="6">
    <source>
        <dbReference type="RuleBase" id="RU003732"/>
    </source>
</evidence>
<keyword evidence="3 6" id="KW-0812">Transmembrane</keyword>
<evidence type="ECO:0000256" key="3">
    <source>
        <dbReference type="ARBA" id="ARBA00022692"/>
    </source>
</evidence>
<keyword evidence="5 7" id="KW-0472">Membrane</keyword>
<dbReference type="Proteomes" id="UP000294980">
    <property type="component" value="Unassembled WGS sequence"/>
</dbReference>
<dbReference type="GO" id="GO:0016020">
    <property type="term" value="C:membrane"/>
    <property type="evidence" value="ECO:0007669"/>
    <property type="project" value="UniProtKB-SubCell"/>
</dbReference>
<dbReference type="CDD" id="cd10336">
    <property type="entry name" value="SLC6sbd_Tyt1-Like"/>
    <property type="match status" value="1"/>
</dbReference>
<organism evidence="8 9">
    <name type="scientific">Chromatocurvus halotolerans</name>
    <dbReference type="NCBI Taxonomy" id="1132028"/>
    <lineage>
        <taxon>Bacteria</taxon>
        <taxon>Pseudomonadati</taxon>
        <taxon>Pseudomonadota</taxon>
        <taxon>Gammaproteobacteria</taxon>
        <taxon>Cellvibrionales</taxon>
        <taxon>Halieaceae</taxon>
        <taxon>Chromatocurvus</taxon>
    </lineage>
</organism>
<dbReference type="PANTHER" id="PTHR42948:SF1">
    <property type="entry name" value="TRANSPORTER"/>
    <property type="match status" value="1"/>
</dbReference>
<keyword evidence="9" id="KW-1185">Reference proteome</keyword>
<dbReference type="AlphaFoldDB" id="A0A4R2KR65"/>
<evidence type="ECO:0000313" key="8">
    <source>
        <dbReference type="EMBL" id="TCO76154.1"/>
    </source>
</evidence>